<comment type="caution">
    <text evidence="1">The sequence shown here is derived from an EMBL/GenBank/DDBJ whole genome shotgun (WGS) entry which is preliminary data.</text>
</comment>
<sequence>MPRNRSEALPKTCAMAGICILHVLYQVLPALSVFCASNDIGYGGVNVDDVSYAIEFRPAKKRHVVPGPIIVALCHRPHLQRCGDFILYVRAVLRKYLFFNNVEAIVYLSFAVVTFYCLLCGSHVLERFREHSSMQLSAFKETDPTGGIRSRLARRGTKCKSERSRVINDVRKHLYKETS</sequence>
<evidence type="ECO:0000313" key="1">
    <source>
        <dbReference type="EMBL" id="KAI9907443.1"/>
    </source>
</evidence>
<name>A0ACC0VNZ5_9STRA</name>
<evidence type="ECO:0000313" key="2">
    <source>
        <dbReference type="Proteomes" id="UP001163321"/>
    </source>
</evidence>
<reference evidence="1 2" key="1">
    <citation type="journal article" date="2022" name="bioRxiv">
        <title>The genome of the oomycete Peronosclerospora sorghi, a cosmopolitan pathogen of maize and sorghum, is inflated with dispersed pseudogenes.</title>
        <authorList>
            <person name="Fletcher K."/>
            <person name="Martin F."/>
            <person name="Isakeit T."/>
            <person name="Cavanaugh K."/>
            <person name="Magill C."/>
            <person name="Michelmore R."/>
        </authorList>
    </citation>
    <scope>NUCLEOTIDE SEQUENCE [LARGE SCALE GENOMIC DNA]</scope>
    <source>
        <strain evidence="1">P6</strain>
    </source>
</reference>
<organism evidence="1 2">
    <name type="scientific">Peronosclerospora sorghi</name>
    <dbReference type="NCBI Taxonomy" id="230839"/>
    <lineage>
        <taxon>Eukaryota</taxon>
        <taxon>Sar</taxon>
        <taxon>Stramenopiles</taxon>
        <taxon>Oomycota</taxon>
        <taxon>Peronosporomycetes</taxon>
        <taxon>Peronosporales</taxon>
        <taxon>Peronosporaceae</taxon>
        <taxon>Peronosclerospora</taxon>
    </lineage>
</organism>
<dbReference type="EMBL" id="CM047587">
    <property type="protein sequence ID" value="KAI9907443.1"/>
    <property type="molecule type" value="Genomic_DNA"/>
</dbReference>
<gene>
    <name evidence="1" type="ORF">PsorP6_016635</name>
</gene>
<protein>
    <submittedName>
        <fullName evidence="1">Uncharacterized protein</fullName>
    </submittedName>
</protein>
<accession>A0ACC0VNZ5</accession>
<proteinExistence type="predicted"/>
<keyword evidence="2" id="KW-1185">Reference proteome</keyword>
<dbReference type="Proteomes" id="UP001163321">
    <property type="component" value="Chromosome 8"/>
</dbReference>